<sequence length="91" mass="9848">MVPRGSNVTTVRPKIISEVAKFKRDIRASLPEIMVSGAIAIAKLLHPHLQFFHTHVPIAGNITLVPSAASGNDLEHAQQLIRCICGTVVMI</sequence>
<dbReference type="EMBL" id="JAINDJ010000007">
    <property type="protein sequence ID" value="KAG9443184.1"/>
    <property type="molecule type" value="Genomic_DNA"/>
</dbReference>
<keyword evidence="2" id="KW-1185">Reference proteome</keyword>
<evidence type="ECO:0000313" key="2">
    <source>
        <dbReference type="Proteomes" id="UP000825729"/>
    </source>
</evidence>
<protein>
    <submittedName>
        <fullName evidence="1">Uncharacterized protein</fullName>
    </submittedName>
</protein>
<name>A0AAV7E4S6_ARIFI</name>
<evidence type="ECO:0000313" key="1">
    <source>
        <dbReference type="EMBL" id="KAG9443184.1"/>
    </source>
</evidence>
<accession>A0AAV7E4S6</accession>
<gene>
    <name evidence="1" type="ORF">H6P81_019038</name>
</gene>
<proteinExistence type="predicted"/>
<reference evidence="1 2" key="1">
    <citation type="submission" date="2021-07" db="EMBL/GenBank/DDBJ databases">
        <title>The Aristolochia fimbriata genome: insights into angiosperm evolution, floral development and chemical biosynthesis.</title>
        <authorList>
            <person name="Jiao Y."/>
        </authorList>
    </citation>
    <scope>NUCLEOTIDE SEQUENCE [LARGE SCALE GENOMIC DNA]</scope>
    <source>
        <strain evidence="1">IBCAS-2021</strain>
        <tissue evidence="1">Leaf</tissue>
    </source>
</reference>
<dbReference type="AlphaFoldDB" id="A0AAV7E4S6"/>
<organism evidence="1 2">
    <name type="scientific">Aristolochia fimbriata</name>
    <name type="common">White veined hardy Dutchman's pipe vine</name>
    <dbReference type="NCBI Taxonomy" id="158543"/>
    <lineage>
        <taxon>Eukaryota</taxon>
        <taxon>Viridiplantae</taxon>
        <taxon>Streptophyta</taxon>
        <taxon>Embryophyta</taxon>
        <taxon>Tracheophyta</taxon>
        <taxon>Spermatophyta</taxon>
        <taxon>Magnoliopsida</taxon>
        <taxon>Magnoliidae</taxon>
        <taxon>Piperales</taxon>
        <taxon>Aristolochiaceae</taxon>
        <taxon>Aristolochia</taxon>
    </lineage>
</organism>
<comment type="caution">
    <text evidence="1">The sequence shown here is derived from an EMBL/GenBank/DDBJ whole genome shotgun (WGS) entry which is preliminary data.</text>
</comment>
<dbReference type="Proteomes" id="UP000825729">
    <property type="component" value="Unassembled WGS sequence"/>
</dbReference>